<accession>A0A4C1XZJ0</accession>
<dbReference type="Gene3D" id="6.10.140.2220">
    <property type="match status" value="1"/>
</dbReference>
<keyword evidence="2" id="KW-1185">Reference proteome</keyword>
<comment type="caution">
    <text evidence="1">The sequence shown here is derived from an EMBL/GenBank/DDBJ whole genome shotgun (WGS) entry which is preliminary data.</text>
</comment>
<dbReference type="SUPFAM" id="SSF82199">
    <property type="entry name" value="SET domain"/>
    <property type="match status" value="1"/>
</dbReference>
<gene>
    <name evidence="1" type="primary">SmydA-8</name>
    <name evidence="1" type="ORF">EVAR_53981_1</name>
</gene>
<dbReference type="OrthoDB" id="265717at2759"/>
<sequence>MSDTNVSHYEILRNDKYGRYLVASKDLESGELIFVETPFAVGPKPDTPPLCLGCYCPVSEGGRLCSRCSWPCCGPECEASPQHAPECAVFSQARVRFQPVRDWTAGTPQLDCITPLRLLIAKEQDPDRWTRELEEMETHTEERRRRPTWDADQTNVAGFLVDHCKLAGRFDKELVQKVCGILE</sequence>
<organism evidence="1 2">
    <name type="scientific">Eumeta variegata</name>
    <name type="common">Bagworm moth</name>
    <name type="synonym">Eumeta japonica</name>
    <dbReference type="NCBI Taxonomy" id="151549"/>
    <lineage>
        <taxon>Eukaryota</taxon>
        <taxon>Metazoa</taxon>
        <taxon>Ecdysozoa</taxon>
        <taxon>Arthropoda</taxon>
        <taxon>Hexapoda</taxon>
        <taxon>Insecta</taxon>
        <taxon>Pterygota</taxon>
        <taxon>Neoptera</taxon>
        <taxon>Endopterygota</taxon>
        <taxon>Lepidoptera</taxon>
        <taxon>Glossata</taxon>
        <taxon>Ditrysia</taxon>
        <taxon>Tineoidea</taxon>
        <taxon>Psychidae</taxon>
        <taxon>Oiketicinae</taxon>
        <taxon>Eumeta</taxon>
    </lineage>
</organism>
<name>A0A4C1XZJ0_EUMVA</name>
<dbReference type="Gene3D" id="1.10.220.160">
    <property type="match status" value="1"/>
</dbReference>
<evidence type="ECO:0000313" key="1">
    <source>
        <dbReference type="EMBL" id="GBP68563.1"/>
    </source>
</evidence>
<dbReference type="Gene3D" id="2.170.270.10">
    <property type="entry name" value="SET domain"/>
    <property type="match status" value="1"/>
</dbReference>
<protein>
    <submittedName>
        <fullName evidence="1">SET domain-containing protein SmydA-8, isoform A</fullName>
    </submittedName>
</protein>
<reference evidence="1 2" key="1">
    <citation type="journal article" date="2019" name="Commun. Biol.">
        <title>The bagworm genome reveals a unique fibroin gene that provides high tensile strength.</title>
        <authorList>
            <person name="Kono N."/>
            <person name="Nakamura H."/>
            <person name="Ohtoshi R."/>
            <person name="Tomita M."/>
            <person name="Numata K."/>
            <person name="Arakawa K."/>
        </authorList>
    </citation>
    <scope>NUCLEOTIDE SEQUENCE [LARGE SCALE GENOMIC DNA]</scope>
</reference>
<dbReference type="STRING" id="151549.A0A4C1XZJ0"/>
<dbReference type="EMBL" id="BGZK01001015">
    <property type="protein sequence ID" value="GBP68563.1"/>
    <property type="molecule type" value="Genomic_DNA"/>
</dbReference>
<dbReference type="PANTHER" id="PTHR46455">
    <property type="entry name" value="SET AND MYND DOMAIN CONTAINING, ARTHROPOD-SPECIFIC, MEMBER 4, ISOFORM A"/>
    <property type="match status" value="1"/>
</dbReference>
<proteinExistence type="predicted"/>
<feature type="non-terminal residue" evidence="1">
    <location>
        <position position="183"/>
    </location>
</feature>
<dbReference type="Proteomes" id="UP000299102">
    <property type="component" value="Unassembled WGS sequence"/>
</dbReference>
<dbReference type="AlphaFoldDB" id="A0A4C1XZJ0"/>
<dbReference type="PANTHER" id="PTHR46455:SF7">
    <property type="entry name" value="RE12806P"/>
    <property type="match status" value="1"/>
</dbReference>
<dbReference type="InterPro" id="IPR053010">
    <property type="entry name" value="SET_SmydA-8"/>
</dbReference>
<evidence type="ECO:0000313" key="2">
    <source>
        <dbReference type="Proteomes" id="UP000299102"/>
    </source>
</evidence>
<dbReference type="InterPro" id="IPR046341">
    <property type="entry name" value="SET_dom_sf"/>
</dbReference>